<organism evidence="8 9">
    <name type="scientific">Pelobates cultripes</name>
    <name type="common">Western spadefoot toad</name>
    <dbReference type="NCBI Taxonomy" id="61616"/>
    <lineage>
        <taxon>Eukaryota</taxon>
        <taxon>Metazoa</taxon>
        <taxon>Chordata</taxon>
        <taxon>Craniata</taxon>
        <taxon>Vertebrata</taxon>
        <taxon>Euteleostomi</taxon>
        <taxon>Amphibia</taxon>
        <taxon>Batrachia</taxon>
        <taxon>Anura</taxon>
        <taxon>Pelobatoidea</taxon>
        <taxon>Pelobatidae</taxon>
        <taxon>Pelobates</taxon>
    </lineage>
</organism>
<evidence type="ECO:0000259" key="7">
    <source>
        <dbReference type="Pfam" id="PF15297"/>
    </source>
</evidence>
<dbReference type="Pfam" id="PF15297">
    <property type="entry name" value="CKAP2_C"/>
    <property type="match status" value="2"/>
</dbReference>
<evidence type="ECO:0000313" key="9">
    <source>
        <dbReference type="Proteomes" id="UP001295444"/>
    </source>
</evidence>
<gene>
    <name evidence="8" type="ORF">PECUL_23A025439</name>
</gene>
<feature type="compositionally biased region" description="Polar residues" evidence="6">
    <location>
        <begin position="430"/>
        <end position="442"/>
    </location>
</feature>
<comment type="subcellular location">
    <subcellularLocation>
        <location evidence="1">Cytoplasm</location>
        <location evidence="1">Cytoskeleton</location>
    </subcellularLocation>
</comment>
<evidence type="ECO:0000256" key="2">
    <source>
        <dbReference type="ARBA" id="ARBA00009468"/>
    </source>
</evidence>
<feature type="region of interest" description="Disordered" evidence="6">
    <location>
        <begin position="71"/>
        <end position="99"/>
    </location>
</feature>
<dbReference type="GO" id="GO:0005813">
    <property type="term" value="C:centrosome"/>
    <property type="evidence" value="ECO:0007669"/>
    <property type="project" value="TreeGrafter"/>
</dbReference>
<dbReference type="InterPro" id="IPR029197">
    <property type="entry name" value="CKAP2_C"/>
</dbReference>
<dbReference type="PANTHER" id="PTHR47078">
    <property type="entry name" value="CYTOSKELETON-ASSOCIATED PROTEIN 2-LIKE"/>
    <property type="match status" value="1"/>
</dbReference>
<name>A0AAD1RN01_PELCU</name>
<keyword evidence="5" id="KW-0206">Cytoskeleton</keyword>
<evidence type="ECO:0000256" key="1">
    <source>
        <dbReference type="ARBA" id="ARBA00004245"/>
    </source>
</evidence>
<dbReference type="GO" id="GO:0072686">
    <property type="term" value="C:mitotic spindle"/>
    <property type="evidence" value="ECO:0007669"/>
    <property type="project" value="TreeGrafter"/>
</dbReference>
<keyword evidence="3" id="KW-0963">Cytoplasm</keyword>
<evidence type="ECO:0000313" key="8">
    <source>
        <dbReference type="EMBL" id="CAH2274921.1"/>
    </source>
</evidence>
<dbReference type="AlphaFoldDB" id="A0AAD1RN01"/>
<evidence type="ECO:0000256" key="3">
    <source>
        <dbReference type="ARBA" id="ARBA00022490"/>
    </source>
</evidence>
<dbReference type="Proteomes" id="UP001295444">
    <property type="component" value="Chromosome 03"/>
</dbReference>
<dbReference type="GO" id="GO:0005829">
    <property type="term" value="C:cytosol"/>
    <property type="evidence" value="ECO:0007669"/>
    <property type="project" value="TreeGrafter"/>
</dbReference>
<keyword evidence="9" id="KW-1185">Reference proteome</keyword>
<dbReference type="PANTHER" id="PTHR47078:SF1">
    <property type="entry name" value="CYTOSKELETON-ASSOCIATED PROTEIN 2-LIKE"/>
    <property type="match status" value="1"/>
</dbReference>
<feature type="domain" description="Cytoskeleton-associated protein 2 C-terminal" evidence="7">
    <location>
        <begin position="439"/>
        <end position="639"/>
    </location>
</feature>
<dbReference type="EMBL" id="OW240914">
    <property type="protein sequence ID" value="CAH2274921.1"/>
    <property type="molecule type" value="Genomic_DNA"/>
</dbReference>
<evidence type="ECO:0000256" key="4">
    <source>
        <dbReference type="ARBA" id="ARBA00022553"/>
    </source>
</evidence>
<reference evidence="8" key="1">
    <citation type="submission" date="2022-03" db="EMBL/GenBank/DDBJ databases">
        <authorList>
            <person name="Alioto T."/>
            <person name="Alioto T."/>
            <person name="Gomez Garrido J."/>
        </authorList>
    </citation>
    <scope>NUCLEOTIDE SEQUENCE</scope>
</reference>
<evidence type="ECO:0000256" key="6">
    <source>
        <dbReference type="SAM" id="MobiDB-lite"/>
    </source>
</evidence>
<feature type="region of interest" description="Disordered" evidence="6">
    <location>
        <begin position="428"/>
        <end position="459"/>
    </location>
</feature>
<protein>
    <submittedName>
        <fullName evidence="8">Cytoskeleton-associated 2-like</fullName>
    </submittedName>
</protein>
<accession>A0AAD1RN01</accession>
<feature type="domain" description="Cytoskeleton-associated protein 2 C-terminal" evidence="7">
    <location>
        <begin position="656"/>
        <end position="735"/>
    </location>
</feature>
<dbReference type="InterPro" id="IPR052855">
    <property type="entry name" value="CKAP2-like"/>
</dbReference>
<comment type="similarity">
    <text evidence="2">Belongs to the CKAP2 family.</text>
</comment>
<evidence type="ECO:0000256" key="5">
    <source>
        <dbReference type="ARBA" id="ARBA00023212"/>
    </source>
</evidence>
<sequence>MITVYQWGKEKKKKNTDSHSDWSVRKPAVTVGSARESGVRVIMEGNKPLTAQEQLKQKLLEYLAVKGKLKPQNNPKHYLKDTTNLQNKPQARSSKPTQDTKLVFQGQKVKQASNITVQQRPKAAPQKNLKIIKQPGGAKLHTGTIPTKIIQTDTRIDQQKNDVDCKTQKNKAAAVSLPTNCAKELDVEEEASQGILEADIKEGSVNVDADNREISPINIETGHDDNASNVKQNRQQTHRIIQLKSSANHMRKKTENSSRVALTLRNPSNTKQTSSWNIPKSAPLATNTQKTLNKPTVKAQSGNTCTVSRGSQLASRPIVGTYKIVSSRSELLNPKITNCVSKATGSVCAIKQNHVNTSTNLKGSSINGPRQPKLTTVTQTALNKERFNSLSKQSAKTQVSKPVCRTLPTKLQTKSSATCIKPWFKARGETVSSRSQTQNSRTVRAKDNGHPETASNVTHKPCVTPKMATEDRKKQLEEWLSTKGKTYKRPPMSVTVKKTVKSKKRDIHNSSLWAEIEEEEELLHLSERINSTLSECLALIHQGVPSEDIHATLDKIPQAKKFARFWVCKARLLERDGIFDVIELYEKAVKFGASPIDELRDVVFDILKSTNKKPKVVRFQTDLAIESHGDEPVECCNNQNRTSTKINRVSTPFKAVATSEHGSAIKFQVVSSKKKEPASQEWKFLTPIRRSLRINQAMSCYPETLKEHDTVVASLTELLDTADTDAYLYTRNEALPEEADLHLLELMIKQDSTEQSEGPV</sequence>
<keyword evidence="4" id="KW-0597">Phosphoprotein</keyword>
<proteinExistence type="inferred from homology"/>